<dbReference type="Gene3D" id="3.20.20.140">
    <property type="entry name" value="Metal-dependent hydrolases"/>
    <property type="match status" value="1"/>
</dbReference>
<name>A0AAW5MRU3_9ESCH</name>
<sequence>MMEETKNMPLDVFFMLSSCVPATSFETSGAVLKAEDLKELIDSDRVLGLREMMNYPGVLSREEEVLNKLKLAGSYNKIVDGHAPSVRGN</sequence>
<dbReference type="EMBL" id="JANPXH010000494">
    <property type="protein sequence ID" value="MCR6678839.1"/>
    <property type="molecule type" value="Genomic_DNA"/>
</dbReference>
<organism evidence="2 3">
    <name type="scientific">Escherichia marmotae</name>
    <dbReference type="NCBI Taxonomy" id="1499973"/>
    <lineage>
        <taxon>Bacteria</taxon>
        <taxon>Pseudomonadati</taxon>
        <taxon>Pseudomonadota</taxon>
        <taxon>Gammaproteobacteria</taxon>
        <taxon>Enterobacterales</taxon>
        <taxon>Enterobacteriaceae</taxon>
        <taxon>Escherichia</taxon>
    </lineage>
</organism>
<evidence type="ECO:0000313" key="3">
    <source>
        <dbReference type="Proteomes" id="UP001206878"/>
    </source>
</evidence>
<comment type="caution">
    <text evidence="2">The sequence shown here is derived from an EMBL/GenBank/DDBJ whole genome shotgun (WGS) entry which is preliminary data.</text>
</comment>
<dbReference type="InterPro" id="IPR032466">
    <property type="entry name" value="Metal_Hydrolase"/>
</dbReference>
<dbReference type="SUPFAM" id="SSF51556">
    <property type="entry name" value="Metallo-dependent hydrolases"/>
    <property type="match status" value="1"/>
</dbReference>
<protein>
    <submittedName>
        <fullName evidence="2">Adenine deaminase</fullName>
    </submittedName>
</protein>
<dbReference type="Pfam" id="PF01979">
    <property type="entry name" value="Amidohydro_1"/>
    <property type="match status" value="1"/>
</dbReference>
<dbReference type="AlphaFoldDB" id="A0AAW5MRU3"/>
<reference evidence="2" key="1">
    <citation type="submission" date="2022-07" db="EMBL/GenBank/DDBJ databases">
        <title>Diversity of ethanolamine utilization by human commensal Escherichia coli.</title>
        <authorList>
            <person name="Jubelin G."/>
        </authorList>
    </citation>
    <scope>NUCLEOTIDE SEQUENCE</scope>
    <source>
        <strain evidence="2">S1</strain>
    </source>
</reference>
<dbReference type="GO" id="GO:0016787">
    <property type="term" value="F:hydrolase activity"/>
    <property type="evidence" value="ECO:0007669"/>
    <property type="project" value="InterPro"/>
</dbReference>
<evidence type="ECO:0000313" key="2">
    <source>
        <dbReference type="EMBL" id="MCR6678839.1"/>
    </source>
</evidence>
<gene>
    <name evidence="2" type="ORF">NVV43_25385</name>
</gene>
<dbReference type="Proteomes" id="UP001206878">
    <property type="component" value="Unassembled WGS sequence"/>
</dbReference>
<feature type="domain" description="Amidohydrolase-related" evidence="1">
    <location>
        <begin position="1"/>
        <end position="83"/>
    </location>
</feature>
<evidence type="ECO:0000259" key="1">
    <source>
        <dbReference type="Pfam" id="PF01979"/>
    </source>
</evidence>
<proteinExistence type="predicted"/>
<accession>A0AAW5MRU3</accession>
<dbReference type="InterPro" id="IPR006680">
    <property type="entry name" value="Amidohydro-rel"/>
</dbReference>
<feature type="non-terminal residue" evidence="2">
    <location>
        <position position="89"/>
    </location>
</feature>